<dbReference type="KEGG" id="vg:55609340"/>
<protein>
    <submittedName>
        <fullName evidence="1">Uncharacterized protein</fullName>
    </submittedName>
</protein>
<organism evidence="1 2">
    <name type="scientific">Streptomyces phage Annadreamy</name>
    <dbReference type="NCBI Taxonomy" id="2250335"/>
    <lineage>
        <taxon>Viruses</taxon>
        <taxon>Duplodnaviria</taxon>
        <taxon>Heunggongvirae</taxon>
        <taxon>Uroviricota</taxon>
        <taxon>Caudoviricetes</taxon>
        <taxon>Stanwilliamsviridae</taxon>
        <taxon>Loccivirinae</taxon>
        <taxon>Annadreamyvirus</taxon>
        <taxon>Annadreamyvirus annadreamy</taxon>
    </lineage>
</organism>
<gene>
    <name evidence="1" type="primary">198</name>
    <name evidence="1" type="ORF">SEA_ANNADREAMY_198</name>
</gene>
<evidence type="ECO:0000313" key="2">
    <source>
        <dbReference type="Proteomes" id="UP000259354"/>
    </source>
</evidence>
<sequence length="103" mass="11961">MFTAAEVKHAIESEFDGYENDFYEEIGSSGIELPLLRKTATLEDREGGHEGGGDYMHVVFRIGDQLFRKTGYYNSWDANDWDGEIEEVEPYEVTVVRYREVKR</sequence>
<dbReference type="Proteomes" id="UP000259354">
    <property type="component" value="Segment"/>
</dbReference>
<dbReference type="EMBL" id="MH536811">
    <property type="protein sequence ID" value="AXG66283.1"/>
    <property type="molecule type" value="Genomic_DNA"/>
</dbReference>
<proteinExistence type="predicted"/>
<reference evidence="1 2" key="1">
    <citation type="submission" date="2018-06" db="EMBL/GenBank/DDBJ databases">
        <authorList>
            <person name="Moussa A."/>
            <person name="Couoh J.M."/>
            <person name="Harbem L."/>
            <person name="Okocha J.C."/>
            <person name="Taylor D."/>
            <person name="Teutsch A.B."/>
            <person name="Smith B.R."/>
            <person name="Suri N."/>
            <person name="Layton S.R."/>
            <person name="Kim T."/>
            <person name="Hughes L.E."/>
            <person name="Garlena R.A."/>
            <person name="Russell D.A."/>
            <person name="Pope W.H."/>
            <person name="Jacobs-Sera D."/>
            <person name="Hatfull G.F."/>
        </authorList>
    </citation>
    <scope>NUCLEOTIDE SEQUENCE [LARGE SCALE GENOMIC DNA]</scope>
</reference>
<keyword evidence="2" id="KW-1185">Reference proteome</keyword>
<accession>A0A345GTL1</accession>
<dbReference type="GeneID" id="55609340"/>
<evidence type="ECO:0000313" key="1">
    <source>
        <dbReference type="EMBL" id="AXG66283.1"/>
    </source>
</evidence>
<name>A0A345GTL1_9CAUD</name>
<dbReference type="RefSeq" id="YP_009839132.1">
    <property type="nucleotide sequence ID" value="NC_048719.1"/>
</dbReference>